<accession>A0AA35YRH7</accession>
<dbReference type="GO" id="GO:0005524">
    <property type="term" value="F:ATP binding"/>
    <property type="evidence" value="ECO:0007669"/>
    <property type="project" value="TreeGrafter"/>
</dbReference>
<evidence type="ECO:0000313" key="2">
    <source>
        <dbReference type="Proteomes" id="UP001177003"/>
    </source>
</evidence>
<dbReference type="InterPro" id="IPR050052">
    <property type="entry name" value="ATP-dep_Clp_protease_ClpX"/>
</dbReference>
<organism evidence="1 2">
    <name type="scientific">Lactuca saligna</name>
    <name type="common">Willowleaf lettuce</name>
    <dbReference type="NCBI Taxonomy" id="75948"/>
    <lineage>
        <taxon>Eukaryota</taxon>
        <taxon>Viridiplantae</taxon>
        <taxon>Streptophyta</taxon>
        <taxon>Embryophyta</taxon>
        <taxon>Tracheophyta</taxon>
        <taxon>Spermatophyta</taxon>
        <taxon>Magnoliopsida</taxon>
        <taxon>eudicotyledons</taxon>
        <taxon>Gunneridae</taxon>
        <taxon>Pentapetalae</taxon>
        <taxon>asterids</taxon>
        <taxon>campanulids</taxon>
        <taxon>Asterales</taxon>
        <taxon>Asteraceae</taxon>
        <taxon>Cichorioideae</taxon>
        <taxon>Cichorieae</taxon>
        <taxon>Lactucinae</taxon>
        <taxon>Lactuca</taxon>
    </lineage>
</organism>
<sequence>MMFEKAGGLIGSSPAQVSKGCLRIEDLVEDVHPKSTYLTPRSCIYMKYIFIDVSLGKGEASSDQDEEYFGWILKLEQQIGAVESTYKSRKKKEAKRLSIIQFHCQELLIISGQQCSVNGSNWLRAGKTLLAKTLARVVNVTFVIADATTLTQAGYVGEDVESIFYKLLVVADFNVEAAQQATTMANTFIIIISCFDSSTLLILYSCVYVISGKDVVQLRKSICTPGMVLQFGFGSDSANPHLSHNHEQNKVVYTGTLTIMTRYEVGGMSCTKKKNAMQLLHYLLKKEQKKIESAPTGAHDSHLVSIKCEHDTFKSNILRHYILWISKLV</sequence>
<dbReference type="InterPro" id="IPR027417">
    <property type="entry name" value="P-loop_NTPase"/>
</dbReference>
<protein>
    <recommendedName>
        <fullName evidence="3">ATPase AAA-type core domain-containing protein</fullName>
    </recommendedName>
</protein>
<dbReference type="GO" id="GO:0051603">
    <property type="term" value="P:proteolysis involved in protein catabolic process"/>
    <property type="evidence" value="ECO:0007669"/>
    <property type="project" value="TreeGrafter"/>
</dbReference>
<dbReference type="SUPFAM" id="SSF52540">
    <property type="entry name" value="P-loop containing nucleoside triphosphate hydrolases"/>
    <property type="match status" value="1"/>
</dbReference>
<evidence type="ECO:0000313" key="1">
    <source>
        <dbReference type="EMBL" id="CAI9278617.1"/>
    </source>
</evidence>
<reference evidence="1" key="1">
    <citation type="submission" date="2023-04" db="EMBL/GenBank/DDBJ databases">
        <authorList>
            <person name="Vijverberg K."/>
            <person name="Xiong W."/>
            <person name="Schranz E."/>
        </authorList>
    </citation>
    <scope>NUCLEOTIDE SEQUENCE</scope>
</reference>
<keyword evidence="2" id="KW-1185">Reference proteome</keyword>
<dbReference type="EMBL" id="OX465080">
    <property type="protein sequence ID" value="CAI9278617.1"/>
    <property type="molecule type" value="Genomic_DNA"/>
</dbReference>
<name>A0AA35YRH7_LACSI</name>
<dbReference type="PANTHER" id="PTHR48102:SF7">
    <property type="entry name" value="ATP-DEPENDENT CLP PROTEASE ATP-BINDING SUBUNIT CLPX-LIKE, MITOCHONDRIAL"/>
    <property type="match status" value="1"/>
</dbReference>
<dbReference type="PANTHER" id="PTHR48102">
    <property type="entry name" value="ATP-DEPENDENT CLP PROTEASE ATP-BINDING SUBUNIT CLPX-LIKE, MITOCHONDRIAL-RELATED"/>
    <property type="match status" value="1"/>
</dbReference>
<dbReference type="GO" id="GO:0005759">
    <property type="term" value="C:mitochondrial matrix"/>
    <property type="evidence" value="ECO:0007669"/>
    <property type="project" value="TreeGrafter"/>
</dbReference>
<dbReference type="Gene3D" id="3.40.50.300">
    <property type="entry name" value="P-loop containing nucleotide triphosphate hydrolases"/>
    <property type="match status" value="1"/>
</dbReference>
<gene>
    <name evidence="1" type="ORF">LSALG_LOCUS18471</name>
</gene>
<dbReference type="AlphaFoldDB" id="A0AA35YRH7"/>
<evidence type="ECO:0008006" key="3">
    <source>
        <dbReference type="Google" id="ProtNLM"/>
    </source>
</evidence>
<dbReference type="Proteomes" id="UP001177003">
    <property type="component" value="Chromosome 4"/>
</dbReference>
<proteinExistence type="predicted"/>
<dbReference type="GO" id="GO:0016887">
    <property type="term" value="F:ATP hydrolysis activity"/>
    <property type="evidence" value="ECO:0007669"/>
    <property type="project" value="TreeGrafter"/>
</dbReference>